<organism evidence="1 2">
    <name type="scientific">Methylobacterium persicinum</name>
    <dbReference type="NCBI Taxonomy" id="374426"/>
    <lineage>
        <taxon>Bacteria</taxon>
        <taxon>Pseudomonadati</taxon>
        <taxon>Pseudomonadota</taxon>
        <taxon>Alphaproteobacteria</taxon>
        <taxon>Hyphomicrobiales</taxon>
        <taxon>Methylobacteriaceae</taxon>
        <taxon>Methylobacterium</taxon>
    </lineage>
</organism>
<dbReference type="EMBL" id="JAUSVV010000026">
    <property type="protein sequence ID" value="MDQ0445328.1"/>
    <property type="molecule type" value="Genomic_DNA"/>
</dbReference>
<name>A0ABU0HSL1_9HYPH</name>
<comment type="caution">
    <text evidence="1">The sequence shown here is derived from an EMBL/GenBank/DDBJ whole genome shotgun (WGS) entry which is preliminary data.</text>
</comment>
<dbReference type="RefSeq" id="WP_238251069.1">
    <property type="nucleotide sequence ID" value="NZ_BPQX01000048.1"/>
</dbReference>
<reference evidence="1 2" key="1">
    <citation type="submission" date="2023-07" db="EMBL/GenBank/DDBJ databases">
        <title>Genomic Encyclopedia of Type Strains, Phase IV (KMG-IV): sequencing the most valuable type-strain genomes for metagenomic binning, comparative biology and taxonomic classification.</title>
        <authorList>
            <person name="Goeker M."/>
        </authorList>
    </citation>
    <scope>NUCLEOTIDE SEQUENCE [LARGE SCALE GENOMIC DNA]</scope>
    <source>
        <strain evidence="1 2">DSM 19562</strain>
    </source>
</reference>
<dbReference type="Proteomes" id="UP001236369">
    <property type="component" value="Unassembled WGS sequence"/>
</dbReference>
<evidence type="ECO:0000313" key="1">
    <source>
        <dbReference type="EMBL" id="MDQ0445328.1"/>
    </source>
</evidence>
<sequence>MPYLQTVVEPSIALSPGEIMPDLQDKAAARSEFGSAGRAVAAVWATCLLLALAFPQAIASWLDDFEPNPVVAVAQNCTSRLMAVSETLGIATFSGAARELGKSVVRKPE</sequence>
<evidence type="ECO:0000313" key="2">
    <source>
        <dbReference type="Proteomes" id="UP001236369"/>
    </source>
</evidence>
<protein>
    <submittedName>
        <fullName evidence="1">Uncharacterized protein</fullName>
    </submittedName>
</protein>
<gene>
    <name evidence="1" type="ORF">QO016_004857</name>
</gene>
<proteinExistence type="predicted"/>
<keyword evidence="2" id="KW-1185">Reference proteome</keyword>
<accession>A0ABU0HSL1</accession>